<dbReference type="EMBL" id="MAYW01000036">
    <property type="protein sequence ID" value="ODS33148.1"/>
    <property type="molecule type" value="Genomic_DNA"/>
</dbReference>
<dbReference type="Pfam" id="PF04430">
    <property type="entry name" value="DUF498"/>
    <property type="match status" value="1"/>
</dbReference>
<dbReference type="Proteomes" id="UP000094056">
    <property type="component" value="Unassembled WGS sequence"/>
</dbReference>
<dbReference type="Gene3D" id="3.40.1230.10">
    <property type="entry name" value="MTH938-like"/>
    <property type="match status" value="1"/>
</dbReference>
<sequence>MKIKSYEFGRIEIDDKVYTSDVIIYDDHVNSSWWRKEGHYLQTEDIEEILNVKPDVIIMGTGKFGTMKVSNEVKKELESRGIELIYANTDEAFKRHNEIFNSGKKLVTALHLTC</sequence>
<dbReference type="InterPro" id="IPR036748">
    <property type="entry name" value="MTH938-like_sf"/>
</dbReference>
<dbReference type="AlphaFoldDB" id="A0A1E3XC19"/>
<dbReference type="GO" id="GO:0005737">
    <property type="term" value="C:cytoplasm"/>
    <property type="evidence" value="ECO:0007669"/>
    <property type="project" value="TreeGrafter"/>
</dbReference>
<evidence type="ECO:0000313" key="1">
    <source>
        <dbReference type="EMBL" id="ODS33148.1"/>
    </source>
</evidence>
<reference evidence="1 2" key="1">
    <citation type="submission" date="2016-07" db="EMBL/GenBank/DDBJ databases">
        <title>Draft genome of Scalindua rubra, obtained from a brine-seawater interface in the Red Sea, sheds light on salt adaptation in anammox bacteria.</title>
        <authorList>
            <person name="Speth D.R."/>
            <person name="Lagkouvardos I."/>
            <person name="Wang Y."/>
            <person name="Qian P.-Y."/>
            <person name="Dutilh B.E."/>
            <person name="Jetten M.S."/>
        </authorList>
    </citation>
    <scope>NUCLEOTIDE SEQUENCE [LARGE SCALE GENOMIC DNA]</scope>
    <source>
        <strain evidence="1">BSI-1</strain>
    </source>
</reference>
<name>A0A1E3XC19_9BACT</name>
<dbReference type="PANTHER" id="PTHR15811:SF5">
    <property type="entry name" value="MTH938 DOMAIN-CONTAINING PROTEIN"/>
    <property type="match status" value="1"/>
</dbReference>
<dbReference type="SUPFAM" id="SSF64076">
    <property type="entry name" value="MTH938-like"/>
    <property type="match status" value="1"/>
</dbReference>
<comment type="caution">
    <text evidence="1">The sequence shown here is derived from an EMBL/GenBank/DDBJ whole genome shotgun (WGS) entry which is preliminary data.</text>
</comment>
<gene>
    <name evidence="1" type="ORF">SCARUB_01704</name>
</gene>
<dbReference type="InterPro" id="IPR007523">
    <property type="entry name" value="NDUFAF3/AAMDC"/>
</dbReference>
<evidence type="ECO:0000313" key="2">
    <source>
        <dbReference type="Proteomes" id="UP000094056"/>
    </source>
</evidence>
<accession>A0A1E3XC19</accession>
<proteinExistence type="predicted"/>
<protein>
    <submittedName>
        <fullName evidence="1">Uncharacterized protein</fullName>
    </submittedName>
</protein>
<organism evidence="1 2">
    <name type="scientific">Candidatus Scalindua rubra</name>
    <dbReference type="NCBI Taxonomy" id="1872076"/>
    <lineage>
        <taxon>Bacteria</taxon>
        <taxon>Pseudomonadati</taxon>
        <taxon>Planctomycetota</taxon>
        <taxon>Candidatus Brocadiia</taxon>
        <taxon>Candidatus Brocadiales</taxon>
        <taxon>Candidatus Scalinduaceae</taxon>
        <taxon>Candidatus Scalindua</taxon>
    </lineage>
</organism>
<dbReference type="PANTHER" id="PTHR15811">
    <property type="entry name" value="MTH938 DOMAIN-CONTAINING PROTEIN"/>
    <property type="match status" value="1"/>
</dbReference>